<dbReference type="SUPFAM" id="SSF57850">
    <property type="entry name" value="RING/U-box"/>
    <property type="match status" value="1"/>
</dbReference>
<evidence type="ECO:0000313" key="9">
    <source>
        <dbReference type="Proteomes" id="UP000325313"/>
    </source>
</evidence>
<dbReference type="Proteomes" id="UP000324748">
    <property type="component" value="Unassembled WGS sequence"/>
</dbReference>
<reference evidence="8 9" key="1">
    <citation type="submission" date="2019-05" db="EMBL/GenBank/DDBJ databases">
        <title>Emergence of the Ug99 lineage of the wheat stem rust pathogen through somatic hybridization.</title>
        <authorList>
            <person name="Li F."/>
            <person name="Upadhyaya N.M."/>
            <person name="Sperschneider J."/>
            <person name="Matny O."/>
            <person name="Nguyen-Phuc H."/>
            <person name="Mago R."/>
            <person name="Raley C."/>
            <person name="Miller M.E."/>
            <person name="Silverstein K.A.T."/>
            <person name="Henningsen E."/>
            <person name="Hirsch C.D."/>
            <person name="Visser B."/>
            <person name="Pretorius Z.A."/>
            <person name="Steffenson B.J."/>
            <person name="Schwessinger B."/>
            <person name="Dodds P.N."/>
            <person name="Figueroa M."/>
        </authorList>
    </citation>
    <scope>NUCLEOTIDE SEQUENCE [LARGE SCALE GENOMIC DNA]</scope>
    <source>
        <strain evidence="7">21-0</strain>
        <strain evidence="6 9">Ug99</strain>
    </source>
</reference>
<evidence type="ECO:0000256" key="2">
    <source>
        <dbReference type="SAM" id="MobiDB-lite"/>
    </source>
</evidence>
<dbReference type="EMBL" id="VSWC01000041">
    <property type="protein sequence ID" value="KAA1104393.1"/>
    <property type="molecule type" value="Genomic_DNA"/>
</dbReference>
<organism evidence="7 8">
    <name type="scientific">Puccinia graminis f. sp. tritici</name>
    <dbReference type="NCBI Taxonomy" id="56615"/>
    <lineage>
        <taxon>Eukaryota</taxon>
        <taxon>Fungi</taxon>
        <taxon>Dikarya</taxon>
        <taxon>Basidiomycota</taxon>
        <taxon>Pucciniomycotina</taxon>
        <taxon>Pucciniomycetes</taxon>
        <taxon>Pucciniales</taxon>
        <taxon>Pucciniaceae</taxon>
        <taxon>Puccinia</taxon>
    </lineage>
</organism>
<dbReference type="EMBL" id="VDEP01000505">
    <property type="protein sequence ID" value="KAA1068538.1"/>
    <property type="molecule type" value="Genomic_DNA"/>
</dbReference>
<dbReference type="AlphaFoldDB" id="A0A5B0PUD3"/>
<evidence type="ECO:0000313" key="6">
    <source>
        <dbReference type="EMBL" id="KAA1068538.1"/>
    </source>
</evidence>
<evidence type="ECO:0000256" key="4">
    <source>
        <dbReference type="SAM" id="SignalP"/>
    </source>
</evidence>
<keyword evidence="3" id="KW-0812">Transmembrane</keyword>
<evidence type="ECO:0000259" key="5">
    <source>
        <dbReference type="PROSITE" id="PS50089"/>
    </source>
</evidence>
<evidence type="ECO:0000313" key="7">
    <source>
        <dbReference type="EMBL" id="KAA1104393.1"/>
    </source>
</evidence>
<dbReference type="InterPro" id="IPR001841">
    <property type="entry name" value="Znf_RING"/>
</dbReference>
<keyword evidence="3" id="KW-0472">Membrane</keyword>
<name>A0A5B0PUD3_PUCGR</name>
<keyword evidence="4" id="KW-0732">Signal</keyword>
<feature type="compositionally biased region" description="Basic and acidic residues" evidence="2">
    <location>
        <begin position="87"/>
        <end position="98"/>
    </location>
</feature>
<keyword evidence="3" id="KW-1133">Transmembrane helix</keyword>
<feature type="transmembrane region" description="Helical" evidence="3">
    <location>
        <begin position="331"/>
        <end position="353"/>
    </location>
</feature>
<keyword evidence="1" id="KW-0479">Metal-binding</keyword>
<feature type="chain" id="PRO_5033849132" description="RING-type domain-containing protein" evidence="4">
    <location>
        <begin position="18"/>
        <end position="357"/>
    </location>
</feature>
<proteinExistence type="predicted"/>
<gene>
    <name evidence="7" type="ORF">PGT21_021654</name>
    <name evidence="6" type="ORF">PGTUg99_030498</name>
</gene>
<dbReference type="Proteomes" id="UP000325313">
    <property type="component" value="Unassembled WGS sequence"/>
</dbReference>
<keyword evidence="8" id="KW-1185">Reference proteome</keyword>
<evidence type="ECO:0000313" key="8">
    <source>
        <dbReference type="Proteomes" id="UP000324748"/>
    </source>
</evidence>
<dbReference type="GO" id="GO:0008270">
    <property type="term" value="F:zinc ion binding"/>
    <property type="evidence" value="ECO:0007669"/>
    <property type="project" value="UniProtKB-KW"/>
</dbReference>
<keyword evidence="1" id="KW-0862">Zinc</keyword>
<evidence type="ECO:0000256" key="1">
    <source>
        <dbReference type="PROSITE-ProRule" id="PRU00175"/>
    </source>
</evidence>
<feature type="signal peptide" evidence="4">
    <location>
        <begin position="1"/>
        <end position="17"/>
    </location>
</feature>
<sequence length="357" mass="39886">MISRLLLLILLLDRYSAMEPSHGISQLTGKSKVAESGASDWQEEYPSWVASSSHRPSEPVIPPYSTHQGQPYQTEESGWGSYDLDTPEQRRARQRPDEDYSDTESSPRRSYESVYPGEGVVGERDLTSLHYWTSPCDHCGAALGASNRGPSSLPKQLLCEHVFHEDCVAKNPMTDEEICPKCCTSSHSFDQSLAPKHPKELSDILEEFQPILEFLIKLVGKYSGMEHSGRPCPLIASEVAEDVTPELQMDFPTSLNSDPLSLSDPIVPDSSMHGGPLRENDGSFRHSLDIRAPTDGRQLGRPAAVQLGGEARPRMNLERQQRGFVLRERKLFTLLAIGWVILYLIVIELALLARTWF</sequence>
<dbReference type="PROSITE" id="PS50089">
    <property type="entry name" value="ZF_RING_2"/>
    <property type="match status" value="1"/>
</dbReference>
<feature type="compositionally biased region" description="Polar residues" evidence="2">
    <location>
        <begin position="65"/>
        <end position="76"/>
    </location>
</feature>
<feature type="region of interest" description="Disordered" evidence="2">
    <location>
        <begin position="45"/>
        <end position="117"/>
    </location>
</feature>
<keyword evidence="1" id="KW-0863">Zinc-finger</keyword>
<evidence type="ECO:0000256" key="3">
    <source>
        <dbReference type="SAM" id="Phobius"/>
    </source>
</evidence>
<comment type="caution">
    <text evidence="7">The sequence shown here is derived from an EMBL/GenBank/DDBJ whole genome shotgun (WGS) entry which is preliminary data.</text>
</comment>
<protein>
    <recommendedName>
        <fullName evidence="5">RING-type domain-containing protein</fullName>
    </recommendedName>
</protein>
<feature type="domain" description="RING-type" evidence="5">
    <location>
        <begin position="136"/>
        <end position="182"/>
    </location>
</feature>
<accession>A0A5B0PUD3</accession>